<dbReference type="InterPro" id="IPR039321">
    <property type="entry name" value="IDM2/3-like"/>
</dbReference>
<dbReference type="SMR" id="A0A0A0LGB8"/>
<dbReference type="AlphaFoldDB" id="A0A0A0LGB8"/>
<evidence type="ECO:0000313" key="4">
    <source>
        <dbReference type="EMBL" id="KGN60888.1"/>
    </source>
</evidence>
<sequence length="205" mass="22089">MTSPARVEETRKNEADSSNPRQRILNVAPINSMPYIGPPLPHSYIPSSPRVEDPEAMVKVGPAMVYCPLTTSQEWDDIVSATKTGVSLTGTAAMGKVGPVIGRVDIGENENSYFFRVSLPGVARDQTDSFSCDMEPDGQVKIRGVTTTGENIVCKNSQIFRMQSKNLCPPGHFSITFQLPGPVNNLQFSGAFGADGILEGSVAKR</sequence>
<dbReference type="CDD" id="cd06464">
    <property type="entry name" value="ACD_sHsps-like"/>
    <property type="match status" value="1"/>
</dbReference>
<gene>
    <name evidence="4" type="ORF">Csa_2G021590</name>
</gene>
<dbReference type="InterPro" id="IPR002068">
    <property type="entry name" value="A-crystallin/Hsp20_dom"/>
</dbReference>
<keyword evidence="5" id="KW-1185">Reference proteome</keyword>
<name>A0A0A0LGB8_CUCSA</name>
<dbReference type="InterPro" id="IPR008978">
    <property type="entry name" value="HSP20-like_chaperone"/>
</dbReference>
<reference evidence="4 5" key="4">
    <citation type="journal article" date="2011" name="BMC Genomics">
        <title>RNA-Seq improves annotation of protein-coding genes in the cucumber genome.</title>
        <authorList>
            <person name="Li Z."/>
            <person name="Zhang Z."/>
            <person name="Yan P."/>
            <person name="Huang S."/>
            <person name="Fei Z."/>
            <person name="Lin K."/>
        </authorList>
    </citation>
    <scope>NUCLEOTIDE SEQUENCE [LARGE SCALE GENOMIC DNA]</scope>
    <source>
        <strain evidence="5">cv. 9930</strain>
    </source>
</reference>
<evidence type="ECO:0000256" key="1">
    <source>
        <dbReference type="PROSITE-ProRule" id="PRU00285"/>
    </source>
</evidence>
<protein>
    <recommendedName>
        <fullName evidence="3">SHSP domain-containing protein</fullName>
    </recommendedName>
</protein>
<dbReference type="PANTHER" id="PTHR34661:SF8">
    <property type="entry name" value="ALPHA-CRYSTALLIN DOMAIN-CONTAINING PROTEIN 22.3"/>
    <property type="match status" value="1"/>
</dbReference>
<proteinExistence type="inferred from homology"/>
<dbReference type="Gramene" id="KGN60888">
    <property type="protein sequence ID" value="KGN60888"/>
    <property type="gene ID" value="Csa_2G021590"/>
</dbReference>
<dbReference type="eggNOG" id="ENOG502RZDC">
    <property type="taxonomic scope" value="Eukaryota"/>
</dbReference>
<accession>A0A0A0LGB8</accession>
<evidence type="ECO:0000313" key="5">
    <source>
        <dbReference type="Proteomes" id="UP000029981"/>
    </source>
</evidence>
<dbReference type="GO" id="GO:0005634">
    <property type="term" value="C:nucleus"/>
    <property type="evidence" value="ECO:0000318"/>
    <property type="project" value="GO_Central"/>
</dbReference>
<feature type="domain" description="SHSP" evidence="3">
    <location>
        <begin position="95"/>
        <end position="205"/>
    </location>
</feature>
<reference evidence="4 5" key="2">
    <citation type="journal article" date="2009" name="PLoS ONE">
        <title>An integrated genetic and cytogenetic map of the cucumber genome.</title>
        <authorList>
            <person name="Ren Y."/>
            <person name="Zhang Z."/>
            <person name="Liu J."/>
            <person name="Staub J.E."/>
            <person name="Han Y."/>
            <person name="Cheng Z."/>
            <person name="Li X."/>
            <person name="Lu J."/>
            <person name="Miao H."/>
            <person name="Kang H."/>
            <person name="Xie B."/>
            <person name="Gu X."/>
            <person name="Wang X."/>
            <person name="Du Y."/>
            <person name="Jin W."/>
            <person name="Huang S."/>
        </authorList>
    </citation>
    <scope>NUCLEOTIDE SEQUENCE [LARGE SCALE GENOMIC DNA]</scope>
    <source>
        <strain evidence="5">cv. 9930</strain>
    </source>
</reference>
<dbReference type="Proteomes" id="UP000029981">
    <property type="component" value="Chromosome 2"/>
</dbReference>
<reference evidence="4 5" key="1">
    <citation type="journal article" date="2009" name="Nat. Genet.">
        <title>The genome of the cucumber, Cucumis sativus L.</title>
        <authorList>
            <person name="Huang S."/>
            <person name="Li R."/>
            <person name="Zhang Z."/>
            <person name="Li L."/>
            <person name="Gu X."/>
            <person name="Fan W."/>
            <person name="Lucas W.J."/>
            <person name="Wang X."/>
            <person name="Xie B."/>
            <person name="Ni P."/>
            <person name="Ren Y."/>
            <person name="Zhu H."/>
            <person name="Li J."/>
            <person name="Lin K."/>
            <person name="Jin W."/>
            <person name="Fei Z."/>
            <person name="Li G."/>
            <person name="Staub J."/>
            <person name="Kilian A."/>
            <person name="van der Vossen E.A."/>
            <person name="Wu Y."/>
            <person name="Guo J."/>
            <person name="He J."/>
            <person name="Jia Z."/>
            <person name="Ren Y."/>
            <person name="Tian G."/>
            <person name="Lu Y."/>
            <person name="Ruan J."/>
            <person name="Qian W."/>
            <person name="Wang M."/>
            <person name="Huang Q."/>
            <person name="Li B."/>
            <person name="Xuan Z."/>
            <person name="Cao J."/>
            <person name="Asan"/>
            <person name="Wu Z."/>
            <person name="Zhang J."/>
            <person name="Cai Q."/>
            <person name="Bai Y."/>
            <person name="Zhao B."/>
            <person name="Han Y."/>
            <person name="Li Y."/>
            <person name="Li X."/>
            <person name="Wang S."/>
            <person name="Shi Q."/>
            <person name="Liu S."/>
            <person name="Cho W.K."/>
            <person name="Kim J.Y."/>
            <person name="Xu Y."/>
            <person name="Heller-Uszynska K."/>
            <person name="Miao H."/>
            <person name="Cheng Z."/>
            <person name="Zhang S."/>
            <person name="Wu J."/>
            <person name="Yang Y."/>
            <person name="Kang H."/>
            <person name="Li M."/>
            <person name="Liang H."/>
            <person name="Ren X."/>
            <person name="Shi Z."/>
            <person name="Wen M."/>
            <person name="Jian M."/>
            <person name="Yang H."/>
            <person name="Zhang G."/>
            <person name="Yang Z."/>
            <person name="Chen R."/>
            <person name="Liu S."/>
            <person name="Li J."/>
            <person name="Ma L."/>
            <person name="Liu H."/>
            <person name="Zhou Y."/>
            <person name="Zhao J."/>
            <person name="Fang X."/>
            <person name="Li G."/>
            <person name="Fang L."/>
            <person name="Li Y."/>
            <person name="Liu D."/>
            <person name="Zheng H."/>
            <person name="Zhang Y."/>
            <person name="Qin N."/>
            <person name="Li Z."/>
            <person name="Yang G."/>
            <person name="Yang S."/>
            <person name="Bolund L."/>
            <person name="Kristiansen K."/>
            <person name="Zheng H."/>
            <person name="Li S."/>
            <person name="Zhang X."/>
            <person name="Yang H."/>
            <person name="Wang J."/>
            <person name="Sun R."/>
            <person name="Zhang B."/>
            <person name="Jiang S."/>
            <person name="Wang J."/>
            <person name="Du Y."/>
            <person name="Li S."/>
        </authorList>
    </citation>
    <scope>NUCLEOTIDE SEQUENCE [LARGE SCALE GENOMIC DNA]</scope>
    <source>
        <strain evidence="5">cv. 9930</strain>
    </source>
</reference>
<dbReference type="OMA" id="GHFSITF"/>
<dbReference type="EMBL" id="CM002923">
    <property type="protein sequence ID" value="KGN60888.1"/>
    <property type="molecule type" value="Genomic_DNA"/>
</dbReference>
<comment type="similarity">
    <text evidence="1">Belongs to the small heat shock protein (HSP20) family.</text>
</comment>
<evidence type="ECO:0000256" key="2">
    <source>
        <dbReference type="SAM" id="MobiDB-lite"/>
    </source>
</evidence>
<feature type="compositionally biased region" description="Basic and acidic residues" evidence="2">
    <location>
        <begin position="1"/>
        <end position="15"/>
    </location>
</feature>
<dbReference type="Gene3D" id="2.60.40.790">
    <property type="match status" value="1"/>
</dbReference>
<dbReference type="PANTHER" id="PTHR34661">
    <property type="entry name" value="INCREASED DNA METHYLATION 3"/>
    <property type="match status" value="1"/>
</dbReference>
<dbReference type="PROSITE" id="PS01031">
    <property type="entry name" value="SHSP"/>
    <property type="match status" value="1"/>
</dbReference>
<dbReference type="OrthoDB" id="1512991at2759"/>
<dbReference type="FunFam" id="2.60.40.790:FF:000049">
    <property type="entry name" value="Increased DNA methylation 3"/>
    <property type="match status" value="1"/>
</dbReference>
<evidence type="ECO:0000259" key="3">
    <source>
        <dbReference type="PROSITE" id="PS01031"/>
    </source>
</evidence>
<organism evidence="4 5">
    <name type="scientific">Cucumis sativus</name>
    <name type="common">Cucumber</name>
    <dbReference type="NCBI Taxonomy" id="3659"/>
    <lineage>
        <taxon>Eukaryota</taxon>
        <taxon>Viridiplantae</taxon>
        <taxon>Streptophyta</taxon>
        <taxon>Embryophyta</taxon>
        <taxon>Tracheophyta</taxon>
        <taxon>Spermatophyta</taxon>
        <taxon>Magnoliopsida</taxon>
        <taxon>eudicotyledons</taxon>
        <taxon>Gunneridae</taxon>
        <taxon>Pentapetalae</taxon>
        <taxon>rosids</taxon>
        <taxon>fabids</taxon>
        <taxon>Cucurbitales</taxon>
        <taxon>Cucurbitaceae</taxon>
        <taxon>Benincaseae</taxon>
        <taxon>Cucumis</taxon>
    </lineage>
</organism>
<reference evidence="4 5" key="3">
    <citation type="journal article" date="2010" name="BMC Genomics">
        <title>Transcriptome sequencing and comparative analysis of cucumber flowers with different sex types.</title>
        <authorList>
            <person name="Guo S."/>
            <person name="Zheng Y."/>
            <person name="Joung J.G."/>
            <person name="Liu S."/>
            <person name="Zhang Z."/>
            <person name="Crasta O.R."/>
            <person name="Sobral B.W."/>
            <person name="Xu Y."/>
            <person name="Huang S."/>
            <person name="Fei Z."/>
        </authorList>
    </citation>
    <scope>NUCLEOTIDE SEQUENCE [LARGE SCALE GENOMIC DNA]</scope>
    <source>
        <strain evidence="5">cv. 9930</strain>
    </source>
</reference>
<feature type="region of interest" description="Disordered" evidence="2">
    <location>
        <begin position="1"/>
        <end position="20"/>
    </location>
</feature>